<name>A0ABT6XH18_9GAMM</name>
<keyword evidence="2" id="KW-1185">Reference proteome</keyword>
<comment type="caution">
    <text evidence="1">The sequence shown here is derived from an EMBL/GenBank/DDBJ whole genome shotgun (WGS) entry which is preliminary data.</text>
</comment>
<accession>A0ABT6XH18</accession>
<protein>
    <recommendedName>
        <fullName evidence="3">Ribbon-helix-helix protein, CopG family</fullName>
    </recommendedName>
</protein>
<evidence type="ECO:0000313" key="2">
    <source>
        <dbReference type="Proteomes" id="UP001321580"/>
    </source>
</evidence>
<dbReference type="SUPFAM" id="SSF47598">
    <property type="entry name" value="Ribbon-helix-helix"/>
    <property type="match status" value="1"/>
</dbReference>
<gene>
    <name evidence="1" type="ORF">QLQ15_11105</name>
</gene>
<reference evidence="1 2" key="1">
    <citation type="submission" date="2023-05" db="EMBL/GenBank/DDBJ databases">
        <title>Lysobacter sp. strain LF1 Genome sequencing and assembly.</title>
        <authorList>
            <person name="Jung Y."/>
        </authorList>
    </citation>
    <scope>NUCLEOTIDE SEQUENCE [LARGE SCALE GENOMIC DNA]</scope>
    <source>
        <strain evidence="1 2">LF1</strain>
    </source>
</reference>
<proteinExistence type="predicted"/>
<dbReference type="RefSeq" id="WP_283212836.1">
    <property type="nucleotide sequence ID" value="NZ_JASGBI010000001.1"/>
</dbReference>
<dbReference type="Proteomes" id="UP001321580">
    <property type="component" value="Unassembled WGS sequence"/>
</dbReference>
<organism evidence="1 2">
    <name type="scientific">Lysobacter stagni</name>
    <dbReference type="NCBI Taxonomy" id="3045172"/>
    <lineage>
        <taxon>Bacteria</taxon>
        <taxon>Pseudomonadati</taxon>
        <taxon>Pseudomonadota</taxon>
        <taxon>Gammaproteobacteria</taxon>
        <taxon>Lysobacterales</taxon>
        <taxon>Lysobacteraceae</taxon>
        <taxon>Lysobacter</taxon>
    </lineage>
</organism>
<evidence type="ECO:0008006" key="3">
    <source>
        <dbReference type="Google" id="ProtNLM"/>
    </source>
</evidence>
<sequence>MSKAPRALRLPPELEAQAEALARSRGHTFSTVMRDALREHLDRERQLDEMAALERRLVGSMTRVMKDVRIVRNDVHLTMAFINTLAESYLLHTPPLPDEAVDVAAASATDRYRKFLKRVVSNLQGGEGLWSELQNELDVDAGTEA</sequence>
<evidence type="ECO:0000313" key="1">
    <source>
        <dbReference type="EMBL" id="MDI9239451.1"/>
    </source>
</evidence>
<dbReference type="InterPro" id="IPR010985">
    <property type="entry name" value="Ribbon_hlx_hlx"/>
</dbReference>
<dbReference type="EMBL" id="JASGBI010000001">
    <property type="protein sequence ID" value="MDI9239451.1"/>
    <property type="molecule type" value="Genomic_DNA"/>
</dbReference>